<proteinExistence type="predicted"/>
<feature type="signal peptide" evidence="1">
    <location>
        <begin position="1"/>
        <end position="18"/>
    </location>
</feature>
<dbReference type="EMBL" id="MGDI01000029">
    <property type="protein sequence ID" value="OGL52797.1"/>
    <property type="molecule type" value="Genomic_DNA"/>
</dbReference>
<sequence>MKYLKVIIFLAAFTVILANNTQALLIDSFTTSQTLSLPSPGYTSSSVSGGIGGERDMELTVSSGVAGSLTSNVPPSSFSLKFNLDSATTGSAQIVWDGGDGLPAIDYTGLGGADLTESGANDNIAMRVLYDDDLYSSPITLSVYTSATQWSYFTFTRTPHAIPLTLNALFSSFTTGGTSAADFANVGAISLLIMGGASADMTMDFIESTNENPVPEPSTLLLLGTALIGMSLFRKKSSK</sequence>
<keyword evidence="1" id="KW-0732">Signal</keyword>
<comment type="caution">
    <text evidence="3">The sequence shown here is derived from an EMBL/GenBank/DDBJ whole genome shotgun (WGS) entry which is preliminary data.</text>
</comment>
<accession>A0A1F7SI04</accession>
<dbReference type="NCBIfam" id="TIGR02595">
    <property type="entry name" value="PEP_CTERM"/>
    <property type="match status" value="1"/>
</dbReference>
<evidence type="ECO:0000313" key="3">
    <source>
        <dbReference type="EMBL" id="OGL52797.1"/>
    </source>
</evidence>
<evidence type="ECO:0000259" key="2">
    <source>
        <dbReference type="Pfam" id="PF07589"/>
    </source>
</evidence>
<feature type="chain" id="PRO_5009532383" description="Ice-binding protein C-terminal domain-containing protein" evidence="1">
    <location>
        <begin position="19"/>
        <end position="239"/>
    </location>
</feature>
<protein>
    <recommendedName>
        <fullName evidence="2">Ice-binding protein C-terminal domain-containing protein</fullName>
    </recommendedName>
</protein>
<feature type="domain" description="Ice-binding protein C-terminal" evidence="2">
    <location>
        <begin position="213"/>
        <end position="235"/>
    </location>
</feature>
<reference evidence="3 4" key="1">
    <citation type="journal article" date="2016" name="Nat. Commun.">
        <title>Thousands of microbial genomes shed light on interconnected biogeochemical processes in an aquifer system.</title>
        <authorList>
            <person name="Anantharaman K."/>
            <person name="Brown C.T."/>
            <person name="Hug L.A."/>
            <person name="Sharon I."/>
            <person name="Castelle C.J."/>
            <person name="Probst A.J."/>
            <person name="Thomas B.C."/>
            <person name="Singh A."/>
            <person name="Wilkins M.J."/>
            <person name="Karaoz U."/>
            <person name="Brodie E.L."/>
            <person name="Williams K.H."/>
            <person name="Hubbard S.S."/>
            <person name="Banfield J.F."/>
        </authorList>
    </citation>
    <scope>NUCLEOTIDE SEQUENCE [LARGE SCALE GENOMIC DNA]</scope>
</reference>
<dbReference type="Pfam" id="PF07589">
    <property type="entry name" value="PEP-CTERM"/>
    <property type="match status" value="1"/>
</dbReference>
<name>A0A1F7SI04_9BACT</name>
<dbReference type="InterPro" id="IPR013424">
    <property type="entry name" value="Ice-binding_C"/>
</dbReference>
<dbReference type="AlphaFoldDB" id="A0A1F7SI04"/>
<organism evidence="3 4">
    <name type="scientific">Candidatus Schekmanbacteria bacterium RIFCSPLOWO2_12_FULL_38_15</name>
    <dbReference type="NCBI Taxonomy" id="1817883"/>
    <lineage>
        <taxon>Bacteria</taxon>
        <taxon>Candidatus Schekmaniibacteriota</taxon>
    </lineage>
</organism>
<dbReference type="STRING" id="1817883.A3G31_00150"/>
<dbReference type="Proteomes" id="UP000178082">
    <property type="component" value="Unassembled WGS sequence"/>
</dbReference>
<gene>
    <name evidence="3" type="ORF">A3G31_00150</name>
</gene>
<evidence type="ECO:0000256" key="1">
    <source>
        <dbReference type="SAM" id="SignalP"/>
    </source>
</evidence>
<evidence type="ECO:0000313" key="4">
    <source>
        <dbReference type="Proteomes" id="UP000178082"/>
    </source>
</evidence>